<dbReference type="CDD" id="cd06732">
    <property type="entry name" value="PDZ2_MAGI-1_3-like"/>
    <property type="match status" value="1"/>
</dbReference>
<feature type="compositionally biased region" description="Gly residues" evidence="2">
    <location>
        <begin position="525"/>
        <end position="534"/>
    </location>
</feature>
<dbReference type="VEuPathDB" id="VectorBase:SCAU003553"/>
<gene>
    <name evidence="5" type="primary">106081249</name>
</gene>
<proteinExistence type="predicted"/>
<dbReference type="FunFam" id="2.20.70.10:FF:000081">
    <property type="entry name" value="PDZ domain-containing protein"/>
    <property type="match status" value="1"/>
</dbReference>
<feature type="region of interest" description="Disordered" evidence="2">
    <location>
        <begin position="503"/>
        <end position="534"/>
    </location>
</feature>
<dbReference type="PROSITE" id="PS50106">
    <property type="entry name" value="PDZ"/>
    <property type="match status" value="4"/>
</dbReference>
<feature type="compositionally biased region" description="Low complexity" evidence="2">
    <location>
        <begin position="167"/>
        <end position="187"/>
    </location>
</feature>
<dbReference type="CDD" id="cd06733">
    <property type="entry name" value="PDZ3_MAGI-1_3-like"/>
    <property type="match status" value="1"/>
</dbReference>
<dbReference type="OrthoDB" id="66906at2759"/>
<dbReference type="GO" id="GO:0007165">
    <property type="term" value="P:signal transduction"/>
    <property type="evidence" value="ECO:0007669"/>
    <property type="project" value="TreeGrafter"/>
</dbReference>
<feature type="domain" description="PDZ" evidence="4">
    <location>
        <begin position="261"/>
        <end position="332"/>
    </location>
</feature>
<feature type="region of interest" description="Disordered" evidence="2">
    <location>
        <begin position="1206"/>
        <end position="1269"/>
    </location>
</feature>
<dbReference type="AlphaFoldDB" id="A0A1I8NZQ0"/>
<feature type="compositionally biased region" description="Low complexity" evidence="2">
    <location>
        <begin position="510"/>
        <end position="523"/>
    </location>
</feature>
<evidence type="ECO:0000313" key="5">
    <source>
        <dbReference type="EnsemblMetazoa" id="SCAU003553-PA"/>
    </source>
</evidence>
<dbReference type="Proteomes" id="UP000095300">
    <property type="component" value="Unassembled WGS sequence"/>
</dbReference>
<dbReference type="FunFam" id="2.20.70.10:FF:000001">
    <property type="entry name" value="Membrane-associated guanylate kinase, WW and PDZ domain-containing protein 1"/>
    <property type="match status" value="1"/>
</dbReference>
<dbReference type="SUPFAM" id="SSF50156">
    <property type="entry name" value="PDZ domain-like"/>
    <property type="match status" value="4"/>
</dbReference>
<evidence type="ECO:0000259" key="4">
    <source>
        <dbReference type="PROSITE" id="PS50106"/>
    </source>
</evidence>
<feature type="domain" description="WW" evidence="3">
    <location>
        <begin position="78"/>
        <end position="111"/>
    </location>
</feature>
<dbReference type="InterPro" id="IPR036034">
    <property type="entry name" value="PDZ_sf"/>
</dbReference>
<evidence type="ECO:0008006" key="7">
    <source>
        <dbReference type="Google" id="ProtNLM"/>
    </source>
</evidence>
<keyword evidence="6" id="KW-1185">Reference proteome</keyword>
<feature type="region of interest" description="Disordered" evidence="2">
    <location>
        <begin position="777"/>
        <end position="834"/>
    </location>
</feature>
<keyword evidence="1" id="KW-0677">Repeat</keyword>
<feature type="domain" description="PDZ" evidence="4">
    <location>
        <begin position="431"/>
        <end position="494"/>
    </location>
</feature>
<name>A0A1I8NZQ0_STOCA</name>
<accession>A0A1I8NZQ0</accession>
<dbReference type="InterPro" id="IPR001478">
    <property type="entry name" value="PDZ"/>
</dbReference>
<dbReference type="Gene3D" id="2.30.42.10">
    <property type="match status" value="4"/>
</dbReference>
<organism evidence="5 6">
    <name type="scientific">Stomoxys calcitrans</name>
    <name type="common">Stable fly</name>
    <name type="synonym">Conops calcitrans</name>
    <dbReference type="NCBI Taxonomy" id="35570"/>
    <lineage>
        <taxon>Eukaryota</taxon>
        <taxon>Metazoa</taxon>
        <taxon>Ecdysozoa</taxon>
        <taxon>Arthropoda</taxon>
        <taxon>Hexapoda</taxon>
        <taxon>Insecta</taxon>
        <taxon>Pterygota</taxon>
        <taxon>Neoptera</taxon>
        <taxon>Endopterygota</taxon>
        <taxon>Diptera</taxon>
        <taxon>Brachycera</taxon>
        <taxon>Muscomorpha</taxon>
        <taxon>Muscoidea</taxon>
        <taxon>Muscidae</taxon>
        <taxon>Stomoxys</taxon>
    </lineage>
</organism>
<feature type="domain" description="PDZ" evidence="4">
    <location>
        <begin position="954"/>
        <end position="1024"/>
    </location>
</feature>
<dbReference type="CDD" id="cd06734">
    <property type="entry name" value="PDZ4_MAGI-1_3-like"/>
    <property type="match status" value="1"/>
</dbReference>
<dbReference type="GO" id="GO:0005737">
    <property type="term" value="C:cytoplasm"/>
    <property type="evidence" value="ECO:0007669"/>
    <property type="project" value="TreeGrafter"/>
</dbReference>
<dbReference type="CDD" id="cd06731">
    <property type="entry name" value="PDZ1_MAGI-1_3-like"/>
    <property type="match status" value="1"/>
</dbReference>
<feature type="compositionally biased region" description="Gly residues" evidence="2">
    <location>
        <begin position="45"/>
        <end position="63"/>
    </location>
</feature>
<feature type="compositionally biased region" description="Low complexity" evidence="2">
    <location>
        <begin position="202"/>
        <end position="217"/>
    </location>
</feature>
<dbReference type="PANTHER" id="PTHR10316">
    <property type="entry name" value="MEMBRANE ASSOCIATED GUANYLATE KINASE-RELATED"/>
    <property type="match status" value="1"/>
</dbReference>
<feature type="region of interest" description="Disordered" evidence="2">
    <location>
        <begin position="584"/>
        <end position="612"/>
    </location>
</feature>
<dbReference type="SUPFAM" id="SSF51045">
    <property type="entry name" value="WW domain"/>
    <property type="match status" value="2"/>
</dbReference>
<evidence type="ECO:0000256" key="1">
    <source>
        <dbReference type="ARBA" id="ARBA00022737"/>
    </source>
</evidence>
<feature type="compositionally biased region" description="Low complexity" evidence="2">
    <location>
        <begin position="865"/>
        <end position="877"/>
    </location>
</feature>
<feature type="compositionally biased region" description="Low complexity" evidence="2">
    <location>
        <begin position="812"/>
        <end position="825"/>
    </location>
</feature>
<dbReference type="EnsemblMetazoa" id="SCAU003553-RA">
    <property type="protein sequence ID" value="SCAU003553-PA"/>
    <property type="gene ID" value="SCAU003553"/>
</dbReference>
<dbReference type="PROSITE" id="PS01159">
    <property type="entry name" value="WW_DOMAIN_1"/>
    <property type="match status" value="1"/>
</dbReference>
<feature type="region of interest" description="Disordered" evidence="2">
    <location>
        <begin position="35"/>
        <end position="77"/>
    </location>
</feature>
<dbReference type="CDD" id="cd00201">
    <property type="entry name" value="WW"/>
    <property type="match status" value="2"/>
</dbReference>
<dbReference type="PANTHER" id="PTHR10316:SF40">
    <property type="entry name" value="LD27118P"/>
    <property type="match status" value="1"/>
</dbReference>
<dbReference type="Pfam" id="PF00595">
    <property type="entry name" value="PDZ"/>
    <property type="match status" value="4"/>
</dbReference>
<feature type="region of interest" description="Disordered" evidence="2">
    <location>
        <begin position="865"/>
        <end position="903"/>
    </location>
</feature>
<protein>
    <recommendedName>
        <fullName evidence="7">Membrane-associated guanylate kinase, WW and PDZ domain-containing protein 1</fullName>
    </recommendedName>
</protein>
<feature type="domain" description="PDZ" evidence="4">
    <location>
        <begin position="1091"/>
        <end position="1174"/>
    </location>
</feature>
<feature type="compositionally biased region" description="Low complexity" evidence="2">
    <location>
        <begin position="1237"/>
        <end position="1259"/>
    </location>
</feature>
<evidence type="ECO:0000256" key="2">
    <source>
        <dbReference type="SAM" id="MobiDB-lite"/>
    </source>
</evidence>
<feature type="compositionally biased region" description="Low complexity" evidence="2">
    <location>
        <begin position="788"/>
        <end position="800"/>
    </location>
</feature>
<dbReference type="Gene3D" id="2.20.70.10">
    <property type="match status" value="2"/>
</dbReference>
<dbReference type="FunFam" id="2.30.42.10:FF:000232">
    <property type="entry name" value="Uncharacterized protein, isoform A"/>
    <property type="match status" value="1"/>
</dbReference>
<dbReference type="InterPro" id="IPR001202">
    <property type="entry name" value="WW_dom"/>
</dbReference>
<evidence type="ECO:0000259" key="3">
    <source>
        <dbReference type="PROSITE" id="PS50020"/>
    </source>
</evidence>
<dbReference type="FunFam" id="2.30.42.10:FF:000005">
    <property type="entry name" value="Membrane associated guanylate kinase, WW and PDZ domain containing 1"/>
    <property type="match status" value="1"/>
</dbReference>
<feature type="region of interest" description="Disordered" evidence="2">
    <location>
        <begin position="161"/>
        <end position="244"/>
    </location>
</feature>
<dbReference type="Pfam" id="PF00397">
    <property type="entry name" value="WW"/>
    <property type="match status" value="1"/>
</dbReference>
<reference evidence="5" key="1">
    <citation type="submission" date="2020-05" db="UniProtKB">
        <authorList>
            <consortium name="EnsemblMetazoa"/>
        </authorList>
    </citation>
    <scope>IDENTIFICATION</scope>
    <source>
        <strain evidence="5">USDA</strain>
    </source>
</reference>
<dbReference type="SMART" id="SM00456">
    <property type="entry name" value="WW"/>
    <property type="match status" value="2"/>
</dbReference>
<sequence>MSREKIRSILFNDNQRKLPDIILFRNRKDAGRTENLLQNSYSNGSIGGSTTGSETGGTGGSAGTGNMPEQDDPGDGLGPLPPKWETAYTERGELYFIDHNTGTSHWLDPRLSKFQKKSLEECTEGELPYGWEKIEDSLYGTYYIDHVNRKTQYENPVLEAKRRAAEQKQNQHQQQLQQAAQQQQRPQTPSSSSVLNGGTGASIGPSSVSSASTLSTVDISQRAMQPPPPMAQQMASQNSNKPMLPYKFTRDPGEMQGERISTTLLKSARGLGITIVGGDGDGLEEFLQIKSIVPNGPAWVDGQLQMGDVLVYVNDTCVLGFTHHEMVNVFQSIMVGDTVTLEVCRGYPLPFDPNDPNTEVVTTIAVDSISNEPDKQRRMLMDLNMDGNYNFLDISGASGNSGGNGNKLNLSTGSAIDNSGFILMKKPEVHTFSIIKGAMGFGFTIADSSYGQKVKKILDRSCCNQLQEGDILLEINDNVVRNKSHLDVVQILKDCSKTEPTLVKIQRPVNNSSSSISATNTTSPNGGGQNGAAGGVSKLRKNFLGATTGIGNNALFRSKTPTADLYSTMQKEILPIRPKTPLVDTRRSRVKTPNMELSEDNEVAAVNTSAEESQERTLAESKSQLNEGSKSQNSLSELDAINHDIPFMDPYPKMVSSLSERLANVTMQNDGQNHAVHGTNSSSGYLRTTASGVANYENQSDYVSGGSGNYSSIYGLAQMPPTMSPLSGGLYGPPSGNSPGGAATSLGLMAPTASSYHHHHESCFCYECQDFRNNRLNAHLPHPHPHAHQQPLQQQQQQQPSPRSFYPGLGYHHSAQQHNHQSQYSPASSASLQAVHMQNERMQKLLNDRRRVGFSPLDHHHNAMASYSQASQQQQQQHHMNHSLMGQPQHHMHSTDIASQSHGTMGNWSHPTAGYNILQTAGGAAASGGYLTNGGYSESSDILDGSGEQCILSEVTLQRQALGFGFRIVGGTEEGSQVTVGHIVPGGAADNDHRITTGDEILSIDGINVVNSSHHKVVSLMGEAALRGQVTMILRRRTRQAQQHYTAPPSAHQMMMPPTQAMYGQDLLPNSATTPTQQLHLRHNAVRYPYDVIVTRHENEGFGFVIISSSNQYYGSTIGKLIPASPADRCGELKVGDRIIAVNRIDIAGMSHGDVVNLIKESGLHVRLTIGCPKEGAIINAAPTMPAGSNAAAAGAGGLLINSAQASPGQVSQTPPTSNLASSLDNNPPYFERPLLSSAGSHNGSAASSSTHMSAAQQSPNPLPIPPQL</sequence>
<feature type="domain" description="WW" evidence="3">
    <location>
        <begin position="125"/>
        <end position="158"/>
    </location>
</feature>
<feature type="compositionally biased region" description="Polar residues" evidence="2">
    <location>
        <begin position="1206"/>
        <end position="1226"/>
    </location>
</feature>
<dbReference type="SMART" id="SM00228">
    <property type="entry name" value="PDZ"/>
    <property type="match status" value="4"/>
</dbReference>
<dbReference type="InterPro" id="IPR036020">
    <property type="entry name" value="WW_dom_sf"/>
</dbReference>
<dbReference type="PROSITE" id="PS50020">
    <property type="entry name" value="WW_DOMAIN_2"/>
    <property type="match status" value="2"/>
</dbReference>
<evidence type="ECO:0000313" key="6">
    <source>
        <dbReference type="Proteomes" id="UP000095300"/>
    </source>
</evidence>